<name>A0A8S3ZI03_9EUPU</name>
<evidence type="ECO:0000313" key="3">
    <source>
        <dbReference type="EMBL" id="CAG5126776.1"/>
    </source>
</evidence>
<dbReference type="InterPro" id="IPR011249">
    <property type="entry name" value="Metalloenz_LuxS/M16"/>
</dbReference>
<feature type="domain" description="Peptidase M16 N-terminal" evidence="1">
    <location>
        <begin position="52"/>
        <end position="196"/>
    </location>
</feature>
<evidence type="ECO:0000259" key="1">
    <source>
        <dbReference type="Pfam" id="PF00675"/>
    </source>
</evidence>
<proteinExistence type="predicted"/>
<organism evidence="3 4">
    <name type="scientific">Candidula unifasciata</name>
    <dbReference type="NCBI Taxonomy" id="100452"/>
    <lineage>
        <taxon>Eukaryota</taxon>
        <taxon>Metazoa</taxon>
        <taxon>Spiralia</taxon>
        <taxon>Lophotrochozoa</taxon>
        <taxon>Mollusca</taxon>
        <taxon>Gastropoda</taxon>
        <taxon>Heterobranchia</taxon>
        <taxon>Euthyneura</taxon>
        <taxon>Panpulmonata</taxon>
        <taxon>Eupulmonata</taxon>
        <taxon>Stylommatophora</taxon>
        <taxon>Helicina</taxon>
        <taxon>Helicoidea</taxon>
        <taxon>Geomitridae</taxon>
        <taxon>Candidula</taxon>
    </lineage>
</organism>
<dbReference type="InterPro" id="IPR050361">
    <property type="entry name" value="MPP/UQCRC_Complex"/>
</dbReference>
<dbReference type="GO" id="GO:0046872">
    <property type="term" value="F:metal ion binding"/>
    <property type="evidence" value="ECO:0007669"/>
    <property type="project" value="InterPro"/>
</dbReference>
<sequence length="449" mass="48777">MAVRISRPLLLPYKGRMFSAVAQPEPRLTADEKEPRAYIKKLSNGMLVGTIESQSPLSRLAVVVNAGSRYESGDNLGVAHVLRHATKLRTENLSNLGITRSTQQLGADLTCQGTREHLFYKGVVTRNCAAKVVEILRELTTKQTFKDWELEEIQADPNGLKLDLSVLKTRPDIRVIELLHAAGFRDTLGRSLYAPEFMIGKYTHDQLLHYVKTYFSSGHELEQLASEFEPYSSIGVPQTNATFYGGEIRENTGGPLSYVAFAYGGPSVGQFSKDSLALEVLKQVLGVGPHVKYSTGTVASNLGKLVASVTSSPFAISSIGASYSDAGLLGLSLVAPNSEIDKVVRTAVSSLRSVLTSGVSDQDVQKAKTKLKSEIAMLFLEHPDNLLSWLGEQTLNSDHILTPQEVYRLVDPITTGDINSAAKKLATSKPALAVTGNTNNVPYLDRLVS</sequence>
<dbReference type="FunFam" id="3.30.830.10:FF:000039">
    <property type="entry name" value="Ubiquinol-cytochrome c reductase core subunit 2"/>
    <property type="match status" value="1"/>
</dbReference>
<accession>A0A8S3ZI03</accession>
<dbReference type="EMBL" id="CAJHNH020002447">
    <property type="protein sequence ID" value="CAG5126776.1"/>
    <property type="molecule type" value="Genomic_DNA"/>
</dbReference>
<dbReference type="GO" id="GO:0005739">
    <property type="term" value="C:mitochondrion"/>
    <property type="evidence" value="ECO:0007669"/>
    <property type="project" value="TreeGrafter"/>
</dbReference>
<evidence type="ECO:0000313" key="4">
    <source>
        <dbReference type="Proteomes" id="UP000678393"/>
    </source>
</evidence>
<dbReference type="Pfam" id="PF00675">
    <property type="entry name" value="Peptidase_M16"/>
    <property type="match status" value="1"/>
</dbReference>
<dbReference type="Gene3D" id="3.30.830.10">
    <property type="entry name" value="Metalloenzyme, LuxS/M16 peptidase-like"/>
    <property type="match status" value="2"/>
</dbReference>
<dbReference type="OrthoDB" id="6369905at2759"/>
<dbReference type="Proteomes" id="UP000678393">
    <property type="component" value="Unassembled WGS sequence"/>
</dbReference>
<dbReference type="PANTHER" id="PTHR11851">
    <property type="entry name" value="METALLOPROTEASE"/>
    <property type="match status" value="1"/>
</dbReference>
<gene>
    <name evidence="3" type="ORF">CUNI_LOCUS12334</name>
</gene>
<reference evidence="3" key="1">
    <citation type="submission" date="2021-04" db="EMBL/GenBank/DDBJ databases">
        <authorList>
            <consortium name="Molecular Ecology Group"/>
        </authorList>
    </citation>
    <scope>NUCLEOTIDE SEQUENCE</scope>
</reference>
<dbReference type="InterPro" id="IPR007863">
    <property type="entry name" value="Peptidase_M16_C"/>
</dbReference>
<comment type="caution">
    <text evidence="3">The sequence shown here is derived from an EMBL/GenBank/DDBJ whole genome shotgun (WGS) entry which is preliminary data.</text>
</comment>
<protein>
    <recommendedName>
        <fullName evidence="5">Cytochrome b-c1 complex subunit 2, mitochondrial</fullName>
    </recommendedName>
</protein>
<dbReference type="SUPFAM" id="SSF63411">
    <property type="entry name" value="LuxS/MPP-like metallohydrolase"/>
    <property type="match status" value="2"/>
</dbReference>
<evidence type="ECO:0008006" key="5">
    <source>
        <dbReference type="Google" id="ProtNLM"/>
    </source>
</evidence>
<dbReference type="PANTHER" id="PTHR11851:SF226">
    <property type="entry name" value="CYTOCHROME B-C1 COMPLEX SUBUNIT 2, MITOCHONDRIAL"/>
    <property type="match status" value="1"/>
</dbReference>
<keyword evidence="4" id="KW-1185">Reference proteome</keyword>
<feature type="domain" description="Peptidase M16 C-terminal" evidence="2">
    <location>
        <begin position="197"/>
        <end position="371"/>
    </location>
</feature>
<dbReference type="InterPro" id="IPR011765">
    <property type="entry name" value="Pept_M16_N"/>
</dbReference>
<dbReference type="AlphaFoldDB" id="A0A8S3ZI03"/>
<evidence type="ECO:0000259" key="2">
    <source>
        <dbReference type="Pfam" id="PF05193"/>
    </source>
</evidence>
<dbReference type="Pfam" id="PF05193">
    <property type="entry name" value="Peptidase_M16_C"/>
    <property type="match status" value="1"/>
</dbReference>